<sequence length="83" mass="9261">MTFTTLCVFLEVTAQAVTKLDNRTTHYNAPLPHPHCSFLIANLPQNKGTTCAISDWVAEPHLSLHFYIDMSSPYQQSSARIPA</sequence>
<evidence type="ECO:0000313" key="2">
    <source>
        <dbReference type="Proteomes" id="UP000247823"/>
    </source>
</evidence>
<organism evidence="1 2">
    <name type="scientific">Serratia marcescens</name>
    <dbReference type="NCBI Taxonomy" id="615"/>
    <lineage>
        <taxon>Bacteria</taxon>
        <taxon>Pseudomonadati</taxon>
        <taxon>Pseudomonadota</taxon>
        <taxon>Gammaproteobacteria</taxon>
        <taxon>Enterobacterales</taxon>
        <taxon>Yersiniaceae</taxon>
        <taxon>Serratia</taxon>
    </lineage>
</organism>
<evidence type="ECO:0000313" key="1">
    <source>
        <dbReference type="EMBL" id="PYA63549.1"/>
    </source>
</evidence>
<protein>
    <recommendedName>
        <fullName evidence="3">Secreted protein</fullName>
    </recommendedName>
</protein>
<name>A0ABX5NBA9_SERMA</name>
<reference evidence="1 2" key="2">
    <citation type="submission" date="2018-06" db="EMBL/GenBank/DDBJ databases">
        <title>Serratia marcescens genome sequencing and assembly.</title>
        <authorList>
            <person name="Martins R.C.R."/>
            <person name="Perdigao-Neto L.V."/>
            <person name="Costa S.F."/>
            <person name="Levin A.S.S."/>
        </authorList>
    </citation>
    <scope>NUCLEOTIDE SEQUENCE [LARGE SCALE GENOMIC DNA]</scope>
    <source>
        <strain evidence="1 2">1283</strain>
    </source>
</reference>
<gene>
    <name evidence="1" type="ORF">DMW51_18435</name>
</gene>
<accession>A0ABX5NBA9</accession>
<reference evidence="2" key="1">
    <citation type="submission" date="2018-06" db="EMBL/GenBank/DDBJ databases">
        <title>Serratia marcescens genome sequencing and assembly.</title>
        <authorList>
            <person name="Martins R.C."/>
            <person name="Perdigao-Neto L.V."/>
            <person name="Costa S.F."/>
            <person name="Levin A.S.S."/>
        </authorList>
    </citation>
    <scope>NUCLEOTIDE SEQUENCE [LARGE SCALE GENOMIC DNA]</scope>
    <source>
        <strain evidence="2">1283</strain>
    </source>
</reference>
<dbReference type="EMBL" id="QJQB01000422">
    <property type="protein sequence ID" value="PYA63549.1"/>
    <property type="molecule type" value="Genomic_DNA"/>
</dbReference>
<keyword evidence="2" id="KW-1185">Reference proteome</keyword>
<evidence type="ECO:0008006" key="3">
    <source>
        <dbReference type="Google" id="ProtNLM"/>
    </source>
</evidence>
<proteinExistence type="predicted"/>
<comment type="caution">
    <text evidence="1">The sequence shown here is derived from an EMBL/GenBank/DDBJ whole genome shotgun (WGS) entry which is preliminary data.</text>
</comment>
<dbReference type="Proteomes" id="UP000247823">
    <property type="component" value="Unassembled WGS sequence"/>
</dbReference>